<dbReference type="EMBL" id="JNFF01000105">
    <property type="protein sequence ID" value="KEQ28809.1"/>
    <property type="molecule type" value="Genomic_DNA"/>
</dbReference>
<gene>
    <name evidence="2" type="ORF">N180_19785</name>
</gene>
<dbReference type="eggNOG" id="ENOG5033TY1">
    <property type="taxonomic scope" value="Bacteria"/>
</dbReference>
<evidence type="ECO:0000256" key="1">
    <source>
        <dbReference type="SAM" id="SignalP"/>
    </source>
</evidence>
<name>A0A081PDN6_9SPHI</name>
<evidence type="ECO:0008006" key="4">
    <source>
        <dbReference type="Google" id="ProtNLM"/>
    </source>
</evidence>
<feature type="signal peptide" evidence="1">
    <location>
        <begin position="1"/>
        <end position="19"/>
    </location>
</feature>
<accession>A0A081PDN6</accession>
<organism evidence="2 3">
    <name type="scientific">Pedobacter antarcticus 4BY</name>
    <dbReference type="NCBI Taxonomy" id="1358423"/>
    <lineage>
        <taxon>Bacteria</taxon>
        <taxon>Pseudomonadati</taxon>
        <taxon>Bacteroidota</taxon>
        <taxon>Sphingobacteriia</taxon>
        <taxon>Sphingobacteriales</taxon>
        <taxon>Sphingobacteriaceae</taxon>
        <taxon>Pedobacter</taxon>
    </lineage>
</organism>
<dbReference type="AlphaFoldDB" id="A0A081PDN6"/>
<keyword evidence="1" id="KW-0732">Signal</keyword>
<keyword evidence="3" id="KW-1185">Reference proteome</keyword>
<protein>
    <recommendedName>
        <fullName evidence="4">Outer membrane protein beta-barrel domain-containing protein</fullName>
    </recommendedName>
</protein>
<dbReference type="OrthoDB" id="1067445at2"/>
<feature type="chain" id="PRO_5001761663" description="Outer membrane protein beta-barrel domain-containing protein" evidence="1">
    <location>
        <begin position="20"/>
        <end position="154"/>
    </location>
</feature>
<sequence>MRKLLMIAALLFTGYLAKAQQGYTYIGVRGGWVANDAYTGTINLDFSSKYFSSYELFGEVYDKSKSDYRSYMAGVVYKPTLTRNKNSLLRFRAGVGIGSGNDKFIAAPQLGLEFAQAIMNNVDLLFVNRNQVVFFDPKNTRWRVALEVGFRFPL</sequence>
<evidence type="ECO:0000313" key="3">
    <source>
        <dbReference type="Proteomes" id="UP000028007"/>
    </source>
</evidence>
<dbReference type="Proteomes" id="UP000028007">
    <property type="component" value="Unassembled WGS sequence"/>
</dbReference>
<comment type="caution">
    <text evidence="2">The sequence shown here is derived from an EMBL/GenBank/DDBJ whole genome shotgun (WGS) entry which is preliminary data.</text>
</comment>
<proteinExistence type="predicted"/>
<dbReference type="RefSeq" id="WP_037443438.1">
    <property type="nucleotide sequence ID" value="NZ_JNFF01000105.1"/>
</dbReference>
<reference evidence="2 3" key="1">
    <citation type="journal article" date="1992" name="Int. J. Syst. Bacteriol.">
        <title>Sphingobacterium antarcticus sp. nov. a Psychrotrophic Bacterium from the Soils of Schirmacher Oasis, Antarctica.</title>
        <authorList>
            <person name="Shivaji S."/>
            <person name="Ray M.K."/>
            <person name="Rao N.S."/>
            <person name="Saiserr L."/>
            <person name="Jagannadham M.V."/>
            <person name="Kumar G.S."/>
            <person name="Reddy G."/>
            <person name="Bhargava P.M."/>
        </authorList>
    </citation>
    <scope>NUCLEOTIDE SEQUENCE [LARGE SCALE GENOMIC DNA]</scope>
    <source>
        <strain evidence="2 3">4BY</strain>
    </source>
</reference>
<evidence type="ECO:0000313" key="2">
    <source>
        <dbReference type="EMBL" id="KEQ28809.1"/>
    </source>
</evidence>